<feature type="compositionally biased region" description="Polar residues" evidence="6">
    <location>
        <begin position="628"/>
        <end position="648"/>
    </location>
</feature>
<feature type="compositionally biased region" description="Polar residues" evidence="6">
    <location>
        <begin position="421"/>
        <end position="430"/>
    </location>
</feature>
<evidence type="ECO:0000256" key="5">
    <source>
        <dbReference type="PROSITE-ProRule" id="PRU00146"/>
    </source>
</evidence>
<keyword evidence="4" id="KW-0156">Chromatin regulator</keyword>
<dbReference type="AlphaFoldDB" id="A0A0E1RY05"/>
<dbReference type="GeneID" id="4563134"/>
<feature type="compositionally biased region" description="Basic and acidic residues" evidence="6">
    <location>
        <begin position="336"/>
        <end position="346"/>
    </location>
</feature>
<dbReference type="EMBL" id="GG704916">
    <property type="protein sequence ID" value="EAS31989.2"/>
    <property type="molecule type" value="Genomic_DNA"/>
</dbReference>
<dbReference type="GO" id="GO:0006355">
    <property type="term" value="P:regulation of DNA-templated transcription"/>
    <property type="evidence" value="ECO:0007669"/>
    <property type="project" value="TreeGrafter"/>
</dbReference>
<feature type="compositionally biased region" description="Polar residues" evidence="6">
    <location>
        <begin position="141"/>
        <end position="163"/>
    </location>
</feature>
<sequence length="760" mass="82745">MNWDHPIHSFTDPNVEPQTPTRTPTVHSFDDTAFQTPKFESSFYDPRITWNTADPYASSPELSKAAHRFDQTPNQRAQNPLDPTISRHRQIDHATRAIGSDDASTDHGTAVTDSIDSAKRSAASMQTPPPTSTIRRKNQDRSNNANLNLSTPVQPTYTGQPLETPSRVVGFSPGLFGLQDSPDLFNLSSNPTTASPFFSRHQMPWNHESNAAEAAMDISDAYGDPFGPSNPAALDIFEPTRVGDTNLDTLQLPVVHGSAALDSRAMAHEPCTLEASHAALHSSIATSPRPPPLHGEDPSMFLSSPARRFGYSEPTFSPPLRPRVETRQPYHYQTEVSERERRDKELKRLHRPKSSSRRQKTARVESASYVPQGATGKPIVKRSATHSGAPPLSSSRHQRQSSFSSAGPVIGGGGVKKTPSKGRTSPLKTQLTPLAHPPPASLPAPMESLVLKISKDGLATTEMKLISDSPTRLRPGLRDTVSGESSTEIESDSSDEEPDYMIAHSQNPSFAFPDNTLRRPDFVRAQSTSRPHSKGSSYSSAAASSHSGQLSPWTGSTHSRQSQLSSQPESRNQKRHPTQPGPSHSRSQSMTDSDATYEEDGAGDAQHALMQVLKGRKRQSRPPVTGKQLATSSFRPSTISTMRSSPPSYGTRPLSRPASSNSPTVTDPAPPTPAADRQNNPSTGTRCVCNSMNNGGHLMIQCDTCAHWLHTKCVGLDRQRLPPVYVCVYCTQTPSRGLRLREPFSISNSSPLARKLYGGR</sequence>
<dbReference type="InterPro" id="IPR019787">
    <property type="entry name" value="Znf_PHD-finger"/>
</dbReference>
<evidence type="ECO:0000256" key="1">
    <source>
        <dbReference type="ARBA" id="ARBA00022723"/>
    </source>
</evidence>
<dbReference type="GO" id="GO:0070210">
    <property type="term" value="C:Rpd3L-Expanded complex"/>
    <property type="evidence" value="ECO:0007669"/>
    <property type="project" value="TreeGrafter"/>
</dbReference>
<feature type="region of interest" description="Disordered" evidence="6">
    <location>
        <begin position="1"/>
        <end position="29"/>
    </location>
</feature>
<feature type="compositionally biased region" description="Basic residues" evidence="6">
    <location>
        <begin position="347"/>
        <end position="361"/>
    </location>
</feature>
<dbReference type="PROSITE" id="PS50016">
    <property type="entry name" value="ZF_PHD_2"/>
    <property type="match status" value="1"/>
</dbReference>
<feature type="compositionally biased region" description="Polar residues" evidence="6">
    <location>
        <begin position="548"/>
        <end position="570"/>
    </location>
</feature>
<dbReference type="STRING" id="246410.A0A0E1RY05"/>
<dbReference type="PANTHER" id="PTHR46462:SF3">
    <property type="entry name" value="UPSET, ISOFORM A"/>
    <property type="match status" value="1"/>
</dbReference>
<evidence type="ECO:0000256" key="6">
    <source>
        <dbReference type="SAM" id="MobiDB-lite"/>
    </source>
</evidence>
<dbReference type="RefSeq" id="XP_001243572.2">
    <property type="nucleotide sequence ID" value="XM_001243571.2"/>
</dbReference>
<evidence type="ECO:0000256" key="2">
    <source>
        <dbReference type="ARBA" id="ARBA00022771"/>
    </source>
</evidence>
<feature type="region of interest" description="Disordered" evidence="6">
    <location>
        <begin position="467"/>
        <end position="601"/>
    </location>
</feature>
<dbReference type="InterPro" id="IPR011011">
    <property type="entry name" value="Znf_FYVE_PHD"/>
</dbReference>
<dbReference type="Pfam" id="PF20826">
    <property type="entry name" value="PHD_5"/>
    <property type="match status" value="1"/>
</dbReference>
<name>A0A0E1RY05_COCIM</name>
<dbReference type="InParanoid" id="A0A0E1RY05"/>
<dbReference type="GO" id="GO:0006325">
    <property type="term" value="P:chromatin organization"/>
    <property type="evidence" value="ECO:0007669"/>
    <property type="project" value="UniProtKB-KW"/>
</dbReference>
<keyword evidence="1" id="KW-0479">Metal-binding</keyword>
<keyword evidence="9" id="KW-1185">Reference proteome</keyword>
<proteinExistence type="predicted"/>
<evidence type="ECO:0000259" key="7">
    <source>
        <dbReference type="PROSITE" id="PS50016"/>
    </source>
</evidence>
<dbReference type="PANTHER" id="PTHR46462">
    <property type="entry name" value="UPSET, ISOFORM A"/>
    <property type="match status" value="1"/>
</dbReference>
<accession>A0A0E1RY05</accession>
<feature type="compositionally biased region" description="Polar residues" evidence="6">
    <location>
        <begin position="581"/>
        <end position="594"/>
    </location>
</feature>
<dbReference type="GO" id="GO:0008270">
    <property type="term" value="F:zinc ion binding"/>
    <property type="evidence" value="ECO:0007669"/>
    <property type="project" value="UniProtKB-KW"/>
</dbReference>
<evidence type="ECO:0000256" key="3">
    <source>
        <dbReference type="ARBA" id="ARBA00022833"/>
    </source>
</evidence>
<feature type="region of interest" description="Disordered" evidence="6">
    <location>
        <begin position="283"/>
        <end position="443"/>
    </location>
</feature>
<dbReference type="KEGG" id="cim:CIMG_03013"/>
<keyword evidence="2 5" id="KW-0863">Zinc-finger</keyword>
<protein>
    <recommendedName>
        <fullName evidence="7">PHD-type domain-containing protein</fullName>
    </recommendedName>
</protein>
<dbReference type="GO" id="GO:0034967">
    <property type="term" value="C:Set3 complex"/>
    <property type="evidence" value="ECO:0007669"/>
    <property type="project" value="TreeGrafter"/>
</dbReference>
<feature type="domain" description="PHD-type" evidence="7">
    <location>
        <begin position="684"/>
        <end position="733"/>
    </location>
</feature>
<keyword evidence="3" id="KW-0862">Zinc</keyword>
<dbReference type="SUPFAM" id="SSF57903">
    <property type="entry name" value="FYVE/PHD zinc finger"/>
    <property type="match status" value="1"/>
</dbReference>
<feature type="region of interest" description="Disordered" evidence="6">
    <location>
        <begin position="117"/>
        <end position="165"/>
    </location>
</feature>
<dbReference type="Gene3D" id="3.30.40.10">
    <property type="entry name" value="Zinc/RING finger domain, C3HC4 (zinc finger)"/>
    <property type="match status" value="1"/>
</dbReference>
<feature type="compositionally biased region" description="Low complexity" evidence="6">
    <location>
        <begin position="534"/>
        <end position="547"/>
    </location>
</feature>
<dbReference type="OrthoDB" id="436852at2759"/>
<reference evidence="9" key="1">
    <citation type="journal article" date="2009" name="Genome Res.">
        <title>Comparative genomic analyses of the human fungal pathogens Coccidioides and their relatives.</title>
        <authorList>
            <person name="Sharpton T.J."/>
            <person name="Stajich J.E."/>
            <person name="Rounsley S.D."/>
            <person name="Gardner M.J."/>
            <person name="Wortman J.R."/>
            <person name="Jordar V.S."/>
            <person name="Maiti R."/>
            <person name="Kodira C.D."/>
            <person name="Neafsey D.E."/>
            <person name="Zeng Q."/>
            <person name="Hung C.-Y."/>
            <person name="McMahan C."/>
            <person name="Muszewska A."/>
            <person name="Grynberg M."/>
            <person name="Mandel M.A."/>
            <person name="Kellner E.M."/>
            <person name="Barker B.M."/>
            <person name="Galgiani J.N."/>
            <person name="Orbach M.J."/>
            <person name="Kirkland T.N."/>
            <person name="Cole G.T."/>
            <person name="Henn M.R."/>
            <person name="Birren B.W."/>
            <person name="Taylor J.W."/>
        </authorList>
    </citation>
    <scope>NUCLEOTIDE SEQUENCE [LARGE SCALE GENOMIC DNA]</scope>
    <source>
        <strain evidence="9">RS</strain>
    </source>
</reference>
<organism evidence="8 9">
    <name type="scientific">Coccidioides immitis (strain RS)</name>
    <name type="common">Valley fever fungus</name>
    <dbReference type="NCBI Taxonomy" id="246410"/>
    <lineage>
        <taxon>Eukaryota</taxon>
        <taxon>Fungi</taxon>
        <taxon>Dikarya</taxon>
        <taxon>Ascomycota</taxon>
        <taxon>Pezizomycotina</taxon>
        <taxon>Eurotiomycetes</taxon>
        <taxon>Eurotiomycetidae</taxon>
        <taxon>Onygenales</taxon>
        <taxon>Onygenaceae</taxon>
        <taxon>Coccidioides</taxon>
    </lineage>
</organism>
<dbReference type="SMART" id="SM00249">
    <property type="entry name" value="PHD"/>
    <property type="match status" value="1"/>
</dbReference>
<dbReference type="InterPro" id="IPR019786">
    <property type="entry name" value="Zinc_finger_PHD-type_CS"/>
</dbReference>
<dbReference type="InterPro" id="IPR001965">
    <property type="entry name" value="Znf_PHD"/>
</dbReference>
<evidence type="ECO:0000313" key="8">
    <source>
        <dbReference type="EMBL" id="EAS31989.2"/>
    </source>
</evidence>
<feature type="compositionally biased region" description="Polar residues" evidence="6">
    <location>
        <begin position="16"/>
        <end position="26"/>
    </location>
</feature>
<reference evidence="9" key="2">
    <citation type="journal article" date="2010" name="Genome Res.">
        <title>Population genomic sequencing of Coccidioides fungi reveals recent hybridization and transposon control.</title>
        <authorList>
            <person name="Neafsey D.E."/>
            <person name="Barker B.M."/>
            <person name="Sharpton T.J."/>
            <person name="Stajich J.E."/>
            <person name="Park D.J."/>
            <person name="Whiston E."/>
            <person name="Hung C.-Y."/>
            <person name="McMahan C."/>
            <person name="White J."/>
            <person name="Sykes S."/>
            <person name="Heiman D."/>
            <person name="Young S."/>
            <person name="Zeng Q."/>
            <person name="Abouelleil A."/>
            <person name="Aftuck L."/>
            <person name="Bessette D."/>
            <person name="Brown A."/>
            <person name="FitzGerald M."/>
            <person name="Lui A."/>
            <person name="Macdonald J.P."/>
            <person name="Priest M."/>
            <person name="Orbach M.J."/>
            <person name="Galgiani J.N."/>
            <person name="Kirkland T.N."/>
            <person name="Cole G.T."/>
            <person name="Birren B.W."/>
            <person name="Henn M.R."/>
            <person name="Taylor J.W."/>
            <person name="Rounsley S.D."/>
        </authorList>
    </citation>
    <scope>GENOME REANNOTATION</scope>
    <source>
        <strain evidence="9">RS</strain>
    </source>
</reference>
<feature type="compositionally biased region" description="Acidic residues" evidence="6">
    <location>
        <begin position="487"/>
        <end position="499"/>
    </location>
</feature>
<dbReference type="Proteomes" id="UP000001261">
    <property type="component" value="Unassembled WGS sequence"/>
</dbReference>
<evidence type="ECO:0000256" key="4">
    <source>
        <dbReference type="ARBA" id="ARBA00022853"/>
    </source>
</evidence>
<gene>
    <name evidence="8" type="ORF">CIMG_03013</name>
</gene>
<dbReference type="PROSITE" id="PS01359">
    <property type="entry name" value="ZF_PHD_1"/>
    <property type="match status" value="1"/>
</dbReference>
<dbReference type="OMA" id="GGHLMIQ"/>
<dbReference type="InterPro" id="IPR013083">
    <property type="entry name" value="Znf_RING/FYVE/PHD"/>
</dbReference>
<evidence type="ECO:0000313" key="9">
    <source>
        <dbReference type="Proteomes" id="UP000001261"/>
    </source>
</evidence>
<feature type="region of interest" description="Disordered" evidence="6">
    <location>
        <begin position="614"/>
        <end position="682"/>
    </location>
</feature>
<dbReference type="VEuPathDB" id="FungiDB:CIMG_03013"/>